<feature type="domain" description="RAD51 interacting motif" evidence="2">
    <location>
        <begin position="349"/>
        <end position="386"/>
    </location>
</feature>
<evidence type="ECO:0000259" key="2">
    <source>
        <dbReference type="Pfam" id="PF15696"/>
    </source>
</evidence>
<accession>A0A8B6CU55</accession>
<feature type="region of interest" description="Disordered" evidence="1">
    <location>
        <begin position="158"/>
        <end position="393"/>
    </location>
</feature>
<dbReference type="InterPro" id="IPR031419">
    <property type="entry name" value="RAD51_interact"/>
</dbReference>
<feature type="region of interest" description="Disordered" evidence="1">
    <location>
        <begin position="32"/>
        <end position="79"/>
    </location>
</feature>
<dbReference type="GO" id="GO:0036297">
    <property type="term" value="P:interstrand cross-link repair"/>
    <property type="evidence" value="ECO:0007669"/>
    <property type="project" value="TreeGrafter"/>
</dbReference>
<name>A0A8B6CU55_MYTGA</name>
<dbReference type="OrthoDB" id="6162659at2759"/>
<dbReference type="GO" id="GO:0000724">
    <property type="term" value="P:double-strand break repair via homologous recombination"/>
    <property type="evidence" value="ECO:0007669"/>
    <property type="project" value="TreeGrafter"/>
</dbReference>
<feature type="compositionally biased region" description="Acidic residues" evidence="1">
    <location>
        <begin position="225"/>
        <end position="257"/>
    </location>
</feature>
<reference evidence="3" key="1">
    <citation type="submission" date="2018-11" db="EMBL/GenBank/DDBJ databases">
        <authorList>
            <person name="Alioto T."/>
            <person name="Alioto T."/>
        </authorList>
    </citation>
    <scope>NUCLEOTIDE SEQUENCE</scope>
</reference>
<keyword evidence="4" id="KW-1185">Reference proteome</keyword>
<comment type="caution">
    <text evidence="3">The sequence shown here is derived from an EMBL/GenBank/DDBJ whole genome shotgun (WGS) entry which is preliminary data.</text>
</comment>
<dbReference type="EMBL" id="UYJE01002366">
    <property type="protein sequence ID" value="VDI10118.1"/>
    <property type="molecule type" value="Genomic_DNA"/>
</dbReference>
<evidence type="ECO:0000313" key="4">
    <source>
        <dbReference type="Proteomes" id="UP000596742"/>
    </source>
</evidence>
<feature type="compositionally biased region" description="Polar residues" evidence="1">
    <location>
        <begin position="359"/>
        <end position="368"/>
    </location>
</feature>
<feature type="compositionally biased region" description="Polar residues" evidence="1">
    <location>
        <begin position="51"/>
        <end position="64"/>
    </location>
</feature>
<evidence type="ECO:0000256" key="1">
    <source>
        <dbReference type="SAM" id="MobiDB-lite"/>
    </source>
</evidence>
<proteinExistence type="predicted"/>
<dbReference type="GO" id="GO:0003697">
    <property type="term" value="F:single-stranded DNA binding"/>
    <property type="evidence" value="ECO:0007669"/>
    <property type="project" value="TreeGrafter"/>
</dbReference>
<feature type="compositionally biased region" description="Basic and acidic residues" evidence="1">
    <location>
        <begin position="169"/>
        <end position="191"/>
    </location>
</feature>
<feature type="compositionally biased region" description="Low complexity" evidence="1">
    <location>
        <begin position="278"/>
        <end position="311"/>
    </location>
</feature>
<evidence type="ECO:0000313" key="3">
    <source>
        <dbReference type="EMBL" id="VDI10118.1"/>
    </source>
</evidence>
<organism evidence="3 4">
    <name type="scientific">Mytilus galloprovincialis</name>
    <name type="common">Mediterranean mussel</name>
    <dbReference type="NCBI Taxonomy" id="29158"/>
    <lineage>
        <taxon>Eukaryota</taxon>
        <taxon>Metazoa</taxon>
        <taxon>Spiralia</taxon>
        <taxon>Lophotrochozoa</taxon>
        <taxon>Mollusca</taxon>
        <taxon>Bivalvia</taxon>
        <taxon>Autobranchia</taxon>
        <taxon>Pteriomorphia</taxon>
        <taxon>Mytilida</taxon>
        <taxon>Mytiloidea</taxon>
        <taxon>Mytilidae</taxon>
        <taxon>Mytilinae</taxon>
        <taxon>Mytilus</taxon>
    </lineage>
</organism>
<dbReference type="Pfam" id="PF15696">
    <property type="entry name" value="RAD51_interact"/>
    <property type="match status" value="1"/>
</dbReference>
<dbReference type="InterPro" id="IPR052003">
    <property type="entry name" value="HR_DNA-Binding_Protein"/>
</dbReference>
<gene>
    <name evidence="3" type="ORF">MGAL_10B085837</name>
</gene>
<feature type="compositionally biased region" description="Polar residues" evidence="1">
    <location>
        <begin position="321"/>
        <end position="335"/>
    </location>
</feature>
<sequence length="393" mass="42851">MDRRNIGLTDYLTVGISGARKAVDYAKFAGPDDFDDDFADLTPPPSKRAKTSSSKDLQKKATTNTDKKKPTKRTPLAEKVYERELQAALELSLIASQSSTCDDDEDFKPKNNKKSNVIKPEKEKVNKTPVTSTPYEDLNQNDVICTVEVNKDKNINSIDKLDNSSQKTETVHVEHNVENHKILQEVQRNESDGDDSDAIIVLEDEEELGKGGRRKSATKTKVIYDDSEDNDSEFSADDEEEDDPSDDDYDEDNDSDFDCGSKKKKKEVNKKAVTPKPTKQTKTNVATKTAAASKPGAGTKTKTSVSVVSSKGPEKSPAITARSTVKSPVSRSAMSSPIVRTVPKWNPPGSVESVKSPGGSVSLQSPSSGGMRVGLSRNQRVKSLHPGLTLKTT</sequence>
<protein>
    <recommendedName>
        <fullName evidence="2">RAD51 interacting motif domain-containing protein</fullName>
    </recommendedName>
</protein>
<feature type="compositionally biased region" description="Acidic residues" evidence="1">
    <location>
        <begin position="192"/>
        <end position="207"/>
    </location>
</feature>
<dbReference type="PANTHER" id="PTHR15361:SF5">
    <property type="entry name" value="C3H1-TYPE DOMAIN-CONTAINING PROTEIN"/>
    <property type="match status" value="1"/>
</dbReference>
<feature type="region of interest" description="Disordered" evidence="1">
    <location>
        <begin position="98"/>
        <end position="136"/>
    </location>
</feature>
<dbReference type="Proteomes" id="UP000596742">
    <property type="component" value="Unassembled WGS sequence"/>
</dbReference>
<dbReference type="GO" id="GO:0003690">
    <property type="term" value="F:double-stranded DNA binding"/>
    <property type="evidence" value="ECO:0007669"/>
    <property type="project" value="TreeGrafter"/>
</dbReference>
<dbReference type="PANTHER" id="PTHR15361">
    <property type="entry name" value="RAD51/NUKS-INTERACTING PROTEIN"/>
    <property type="match status" value="1"/>
</dbReference>
<dbReference type="AlphaFoldDB" id="A0A8B6CU55"/>